<feature type="domain" description="DUF6458" evidence="2">
    <location>
        <begin position="1"/>
        <end position="62"/>
    </location>
</feature>
<organism evidence="3 4">
    <name type="scientific">Leifsonia tongyongensis</name>
    <dbReference type="NCBI Taxonomy" id="1268043"/>
    <lineage>
        <taxon>Bacteria</taxon>
        <taxon>Bacillati</taxon>
        <taxon>Actinomycetota</taxon>
        <taxon>Actinomycetes</taxon>
        <taxon>Micrococcales</taxon>
        <taxon>Microbacteriaceae</taxon>
        <taxon>Leifsonia</taxon>
    </lineage>
</organism>
<evidence type="ECO:0000313" key="4">
    <source>
        <dbReference type="Proteomes" id="UP000474967"/>
    </source>
</evidence>
<comment type="caution">
    <text evidence="3">The sequence shown here is derived from an EMBL/GenBank/DDBJ whole genome shotgun (WGS) entry which is preliminary data.</text>
</comment>
<reference evidence="3 4" key="1">
    <citation type="journal article" date="2014" name="J. Microbiol.">
        <title>Diaminobutyricibacter tongyongensis gen. nov., sp. nov. and Homoserinibacter gongjuensis gen. nov., sp. nov. belong to the family Microbacteriaceae.</title>
        <authorList>
            <person name="Kim S.J."/>
            <person name="Ahn J.H."/>
            <person name="Weon H.Y."/>
            <person name="Hamada M."/>
            <person name="Suzuki K."/>
            <person name="Kwon S.W."/>
        </authorList>
    </citation>
    <scope>NUCLEOTIDE SEQUENCE [LARGE SCALE GENOMIC DNA]</scope>
    <source>
        <strain evidence="3 4">NBRC 108724</strain>
    </source>
</reference>
<keyword evidence="1" id="KW-0472">Membrane</keyword>
<dbReference type="RefSeq" id="WP_163290133.1">
    <property type="nucleotide sequence ID" value="NZ_JAAGWY010000002.1"/>
</dbReference>
<keyword evidence="4" id="KW-1185">Reference proteome</keyword>
<gene>
    <name evidence="3" type="ORF">G3T36_12845</name>
</gene>
<accession>A0A6L9XZA9</accession>
<dbReference type="AlphaFoldDB" id="A0A6L9XZA9"/>
<evidence type="ECO:0000259" key="2">
    <source>
        <dbReference type="Pfam" id="PF20059"/>
    </source>
</evidence>
<name>A0A6L9XZA9_9MICO</name>
<feature type="transmembrane region" description="Helical" evidence="1">
    <location>
        <begin position="7"/>
        <end position="27"/>
    </location>
</feature>
<evidence type="ECO:0000256" key="1">
    <source>
        <dbReference type="SAM" id="Phobius"/>
    </source>
</evidence>
<protein>
    <recommendedName>
        <fullName evidence="2">DUF6458 domain-containing protein</fullName>
    </recommendedName>
</protein>
<proteinExistence type="predicted"/>
<evidence type="ECO:0000313" key="3">
    <source>
        <dbReference type="EMBL" id="NEN06753.1"/>
    </source>
</evidence>
<dbReference type="Pfam" id="PF20059">
    <property type="entry name" value="DUF6458"/>
    <property type="match status" value="1"/>
</dbReference>
<dbReference type="EMBL" id="JAAGWY010000002">
    <property type="protein sequence ID" value="NEN06753.1"/>
    <property type="molecule type" value="Genomic_DNA"/>
</dbReference>
<sequence>MSLGGGIFLFVVGAILAFAITVSPSWIDLQVMGYILMGAGVLIIILGIILLVRKRRSTVTTREGIDPATGLRYNTTERRDDADI</sequence>
<keyword evidence="1" id="KW-1133">Transmembrane helix</keyword>
<dbReference type="InterPro" id="IPR045597">
    <property type="entry name" value="DUF6458"/>
</dbReference>
<feature type="transmembrane region" description="Helical" evidence="1">
    <location>
        <begin position="33"/>
        <end position="52"/>
    </location>
</feature>
<keyword evidence="1" id="KW-0812">Transmembrane</keyword>
<dbReference type="Proteomes" id="UP000474967">
    <property type="component" value="Unassembled WGS sequence"/>
</dbReference>